<dbReference type="AlphaFoldDB" id="A0A0D5CE17"/>
<name>A0A0D5CE17_HAEDC</name>
<sequence length="296" mass="33500">MKKIIIVSCLMSGVLNFGYSITTESIPTCSSFLSKLLSTAKSDTLSEVKLENCTFEEFKNNYDKDKFPVEFRNNQEEKSFYRHLKERDNYAGISNLYDMWKWVRFNRGFLEQQNEKLFHVYDKLNEVGINPESLDSMSYLNLKGINENINALTESINPSVEAIKYLLPDFEKYVAAYEKLAKEGDSLSYSDFKKASGRGATTANIQQIDQRILHQFRKEMHMNTANTAAMSSLNFGNGYGVSVGAAIGGHKGQYSLALGTAYTDYQTQVNVKIALPVKQPKPSNITYGVGFVYNFQ</sequence>
<reference evidence="2" key="1">
    <citation type="journal article" date="2015" name="PLoS ONE">
        <title>Molecular Phylogenetic Analysis of Non-Sexually Transmitted Strains of Haemophilus ducreyi.</title>
        <authorList>
            <person name="Gaston J.R."/>
            <person name="Roberts S.A."/>
            <person name="Humphreys T.L."/>
        </authorList>
    </citation>
    <scope>NUCLEOTIDE SEQUENCE</scope>
    <source>
        <strain evidence="1">NZS1</strain>
        <strain evidence="2">NZS2</strain>
        <strain evidence="3">NZS3</strain>
        <strain evidence="4">NZS4</strain>
    </source>
</reference>
<dbReference type="EMBL" id="KP295213">
    <property type="protein sequence ID" value="AJW77526.1"/>
    <property type="molecule type" value="Genomic_DNA"/>
</dbReference>
<dbReference type="RefSeq" id="WP_155727098.1">
    <property type="nucleotide sequence ID" value="NZ_CP011218.1"/>
</dbReference>
<feature type="non-terminal residue" evidence="2">
    <location>
        <position position="296"/>
    </location>
</feature>
<evidence type="ECO:0000313" key="1">
    <source>
        <dbReference type="EMBL" id="AJW77525.1"/>
    </source>
</evidence>
<proteinExistence type="predicted"/>
<evidence type="ECO:0000313" key="3">
    <source>
        <dbReference type="EMBL" id="AJW77527.1"/>
    </source>
</evidence>
<dbReference type="EMBL" id="KP295215">
    <property type="protein sequence ID" value="AJW77528.1"/>
    <property type="molecule type" value="Genomic_DNA"/>
</dbReference>
<evidence type="ECO:0000313" key="2">
    <source>
        <dbReference type="EMBL" id="AJW77526.1"/>
    </source>
</evidence>
<dbReference type="EMBL" id="KP295212">
    <property type="protein sequence ID" value="AJW77525.1"/>
    <property type="molecule type" value="Genomic_DNA"/>
</dbReference>
<dbReference type="Gene3D" id="3.30.1300.30">
    <property type="entry name" value="GSPII I/J protein-like"/>
    <property type="match status" value="1"/>
</dbReference>
<dbReference type="SUPFAM" id="SSF54523">
    <property type="entry name" value="Pili subunits"/>
    <property type="match status" value="1"/>
</dbReference>
<dbReference type="InterPro" id="IPR045584">
    <property type="entry name" value="Pilin-like"/>
</dbReference>
<gene>
    <name evidence="2" type="primary">ncaA</name>
</gene>
<protein>
    <submittedName>
        <fullName evidence="2">NcaA</fullName>
    </submittedName>
</protein>
<accession>A0A0D5CE17</accession>
<dbReference type="EMBL" id="KP295214">
    <property type="protein sequence ID" value="AJW77527.1"/>
    <property type="molecule type" value="Genomic_DNA"/>
</dbReference>
<organism evidence="2">
    <name type="scientific">Haemophilus ducreyi</name>
    <dbReference type="NCBI Taxonomy" id="730"/>
    <lineage>
        <taxon>Bacteria</taxon>
        <taxon>Pseudomonadati</taxon>
        <taxon>Pseudomonadota</taxon>
        <taxon>Gammaproteobacteria</taxon>
        <taxon>Pasteurellales</taxon>
        <taxon>Pasteurellaceae</taxon>
        <taxon>Haemophilus</taxon>
    </lineage>
</organism>
<evidence type="ECO:0000313" key="4">
    <source>
        <dbReference type="EMBL" id="AJW77528.1"/>
    </source>
</evidence>